<comment type="caution">
    <text evidence="3">The sequence shown here is derived from an EMBL/GenBank/DDBJ whole genome shotgun (WGS) entry which is preliminary data.</text>
</comment>
<protein>
    <submittedName>
        <fullName evidence="3">Uncharacterized protein</fullName>
    </submittedName>
</protein>
<evidence type="ECO:0000256" key="1">
    <source>
        <dbReference type="SAM" id="SignalP"/>
    </source>
</evidence>
<dbReference type="EMBL" id="CAJNYU010004027">
    <property type="protein sequence ID" value="CAF3718908.1"/>
    <property type="molecule type" value="Genomic_DNA"/>
</dbReference>
<dbReference type="AlphaFoldDB" id="A0A820R8G8"/>
<proteinExistence type="predicted"/>
<reference evidence="3" key="1">
    <citation type="submission" date="2021-02" db="EMBL/GenBank/DDBJ databases">
        <authorList>
            <person name="Nowell W R."/>
        </authorList>
    </citation>
    <scope>NUCLEOTIDE SEQUENCE</scope>
</reference>
<dbReference type="Proteomes" id="UP000663869">
    <property type="component" value="Unassembled WGS sequence"/>
</dbReference>
<evidence type="ECO:0000313" key="3">
    <source>
        <dbReference type="EMBL" id="CAF4434662.1"/>
    </source>
</evidence>
<feature type="signal peptide" evidence="1">
    <location>
        <begin position="1"/>
        <end position="19"/>
    </location>
</feature>
<keyword evidence="1" id="KW-0732">Signal</keyword>
<evidence type="ECO:0000313" key="2">
    <source>
        <dbReference type="EMBL" id="CAF3718908.1"/>
    </source>
</evidence>
<feature type="chain" id="PRO_5036237212" evidence="1">
    <location>
        <begin position="20"/>
        <end position="434"/>
    </location>
</feature>
<dbReference type="EMBL" id="CAJOBQ010000922">
    <property type="protein sequence ID" value="CAF4434662.1"/>
    <property type="molecule type" value="Genomic_DNA"/>
</dbReference>
<accession>A0A820R8G8</accession>
<organism evidence="3 4">
    <name type="scientific">Rotaria socialis</name>
    <dbReference type="NCBI Taxonomy" id="392032"/>
    <lineage>
        <taxon>Eukaryota</taxon>
        <taxon>Metazoa</taxon>
        <taxon>Spiralia</taxon>
        <taxon>Gnathifera</taxon>
        <taxon>Rotifera</taxon>
        <taxon>Eurotatoria</taxon>
        <taxon>Bdelloidea</taxon>
        <taxon>Philodinida</taxon>
        <taxon>Philodinidae</taxon>
        <taxon>Rotaria</taxon>
    </lineage>
</organism>
<evidence type="ECO:0000313" key="4">
    <source>
        <dbReference type="Proteomes" id="UP000663862"/>
    </source>
</evidence>
<gene>
    <name evidence="2" type="ORF">FME351_LOCUS28921</name>
    <name evidence="3" type="ORF">TSG867_LOCUS15640</name>
</gene>
<sequence length="434" mass="51177">MLTCATLLILHELELLTNSTLPNRDYFRNHFEKDYVLIGQQCGHIENCHVWLFRLINHTLDETFLLKGILNKNQKVIELEKLIEERLIFAHINSVPTEINEYKRSFAEYTQKQSESSRLEYFVDELFENEAKYPLLKFFNLTNIYAANPIEKFRTKLQAMLYSEKIYPITTFLMNRLETYENIQYLYPIVTFTNYLIHKFNHRLKRNDAAVTTIEYYLTDGPDCETTLKLYESFLDAWYALNLKEVRFDCQTAKIEHVQEKEDFANNTMIAVVLLNASKDETSILLPVCLKTIGKLQSEVINYFHNTLGTDLSGRRRQEHIVPVQSIRSEHLFEINAAETMPMIDTEKLQYRNYQFELYGENSSLITDVRTRVKQEPLEITERKKRIDLMPGMDNGDIVNFLGSLDYVFTYLRDIDMDLNIEMPTTQTFVEKNS</sequence>
<name>A0A820R8G8_9BILA</name>
<dbReference type="Proteomes" id="UP000663862">
    <property type="component" value="Unassembled WGS sequence"/>
</dbReference>